<proteinExistence type="predicted"/>
<name>A0A9P0A3G7_BEMTA</name>
<keyword evidence="3" id="KW-1185">Reference proteome</keyword>
<dbReference type="EMBL" id="OU963871">
    <property type="protein sequence ID" value="CAH0383446.1"/>
    <property type="molecule type" value="Genomic_DNA"/>
</dbReference>
<gene>
    <name evidence="2" type="ORF">BEMITA_LOCUS2896</name>
</gene>
<reference evidence="2" key="1">
    <citation type="submission" date="2021-12" db="EMBL/GenBank/DDBJ databases">
        <authorList>
            <person name="King R."/>
        </authorList>
    </citation>
    <scope>NUCLEOTIDE SEQUENCE</scope>
</reference>
<evidence type="ECO:0000256" key="1">
    <source>
        <dbReference type="SAM" id="MobiDB-lite"/>
    </source>
</evidence>
<evidence type="ECO:0000313" key="3">
    <source>
        <dbReference type="Proteomes" id="UP001152759"/>
    </source>
</evidence>
<sequence>MADPDAADDWLSADPEPEPEAAPAEAAPAAAAAPEAAPEAAAAQSEELPPPPRARDPNRKLVFRHWVRPTFLSYKYLMDYRNNYYDDVIEYLDKKKRGLQPDIPVPQTWGERMLRTSTRGFSTSNAEEGFKHDEQLLNKITSVVRYHAEHTKDYYSRKYKDILL</sequence>
<evidence type="ECO:0000313" key="2">
    <source>
        <dbReference type="EMBL" id="CAH0383446.1"/>
    </source>
</evidence>
<protein>
    <recommendedName>
        <fullName evidence="4">Flightin</fullName>
    </recommendedName>
</protein>
<evidence type="ECO:0008006" key="4">
    <source>
        <dbReference type="Google" id="ProtNLM"/>
    </source>
</evidence>
<dbReference type="Proteomes" id="UP001152759">
    <property type="component" value="Chromosome 10"/>
</dbReference>
<organism evidence="2 3">
    <name type="scientific">Bemisia tabaci</name>
    <name type="common">Sweetpotato whitefly</name>
    <name type="synonym">Aleurodes tabaci</name>
    <dbReference type="NCBI Taxonomy" id="7038"/>
    <lineage>
        <taxon>Eukaryota</taxon>
        <taxon>Metazoa</taxon>
        <taxon>Ecdysozoa</taxon>
        <taxon>Arthropoda</taxon>
        <taxon>Hexapoda</taxon>
        <taxon>Insecta</taxon>
        <taxon>Pterygota</taxon>
        <taxon>Neoptera</taxon>
        <taxon>Paraneoptera</taxon>
        <taxon>Hemiptera</taxon>
        <taxon>Sternorrhyncha</taxon>
        <taxon>Aleyrodoidea</taxon>
        <taxon>Aleyrodidae</taxon>
        <taxon>Aleyrodinae</taxon>
        <taxon>Bemisia</taxon>
    </lineage>
</organism>
<dbReference type="KEGG" id="btab:109044544"/>
<feature type="compositionally biased region" description="Low complexity" evidence="1">
    <location>
        <begin position="21"/>
        <end position="47"/>
    </location>
</feature>
<dbReference type="AlphaFoldDB" id="A0A9P0A3G7"/>
<accession>A0A9P0A3G7</accession>
<feature type="region of interest" description="Disordered" evidence="1">
    <location>
        <begin position="1"/>
        <end position="57"/>
    </location>
</feature>